<gene>
    <name evidence="7" type="ORF">BaRGS_00004304</name>
</gene>
<evidence type="ECO:0000256" key="1">
    <source>
        <dbReference type="ARBA" id="ARBA00004141"/>
    </source>
</evidence>
<feature type="transmembrane region" description="Helical" evidence="6">
    <location>
        <begin position="75"/>
        <end position="92"/>
    </location>
</feature>
<dbReference type="EMBL" id="JACVVK020000015">
    <property type="protein sequence ID" value="KAK7504438.1"/>
    <property type="molecule type" value="Genomic_DNA"/>
</dbReference>
<evidence type="ECO:0000313" key="8">
    <source>
        <dbReference type="Proteomes" id="UP001519460"/>
    </source>
</evidence>
<comment type="subcellular location">
    <subcellularLocation>
        <location evidence="1">Membrane</location>
        <topology evidence="1">Multi-pass membrane protein</topology>
    </subcellularLocation>
</comment>
<evidence type="ECO:0000256" key="5">
    <source>
        <dbReference type="ARBA" id="ARBA00023136"/>
    </source>
</evidence>
<dbReference type="InterPro" id="IPR011701">
    <property type="entry name" value="MFS"/>
</dbReference>
<protein>
    <submittedName>
        <fullName evidence="7">Uncharacterized protein</fullName>
    </submittedName>
</protein>
<feature type="transmembrane region" description="Helical" evidence="6">
    <location>
        <begin position="31"/>
        <end position="54"/>
    </location>
</feature>
<keyword evidence="2" id="KW-0813">Transport</keyword>
<evidence type="ECO:0000256" key="2">
    <source>
        <dbReference type="ARBA" id="ARBA00022448"/>
    </source>
</evidence>
<feature type="transmembrane region" description="Helical" evidence="6">
    <location>
        <begin position="188"/>
        <end position="210"/>
    </location>
</feature>
<evidence type="ECO:0000256" key="4">
    <source>
        <dbReference type="ARBA" id="ARBA00022989"/>
    </source>
</evidence>
<keyword evidence="3 6" id="KW-0812">Transmembrane</keyword>
<sequence length="231" mass="24416">MDQTIRLLERRESEGGALETSMTRSTRKPDISSVMLTVAGGFLVHISLCLPYAFAKVMGMLAAGWLHDSAGPRTCTLIGCVMNSTGLFLTYLSLTRNVWAVALTLGMLSGGGTGLAYASPMAMVARLWPERSGLTCGIITAGYGVGAVIYNEAATTYVNPDNMAATSANDGNKYFTDPDVLSRTPRMFLVLGCVSLAFQCLGCAALFSGFKVCTLLKQSCEVVAGDGKGKH</sequence>
<dbReference type="PANTHER" id="PTHR43385">
    <property type="entry name" value="RIBOFLAVIN TRANSPORTER RIBJ"/>
    <property type="match status" value="1"/>
</dbReference>
<feature type="transmembrane region" description="Helical" evidence="6">
    <location>
        <begin position="98"/>
        <end position="118"/>
    </location>
</feature>
<organism evidence="7 8">
    <name type="scientific">Batillaria attramentaria</name>
    <dbReference type="NCBI Taxonomy" id="370345"/>
    <lineage>
        <taxon>Eukaryota</taxon>
        <taxon>Metazoa</taxon>
        <taxon>Spiralia</taxon>
        <taxon>Lophotrochozoa</taxon>
        <taxon>Mollusca</taxon>
        <taxon>Gastropoda</taxon>
        <taxon>Caenogastropoda</taxon>
        <taxon>Sorbeoconcha</taxon>
        <taxon>Cerithioidea</taxon>
        <taxon>Batillariidae</taxon>
        <taxon>Batillaria</taxon>
    </lineage>
</organism>
<dbReference type="GO" id="GO:0016020">
    <property type="term" value="C:membrane"/>
    <property type="evidence" value="ECO:0007669"/>
    <property type="project" value="UniProtKB-SubCell"/>
</dbReference>
<evidence type="ECO:0000256" key="3">
    <source>
        <dbReference type="ARBA" id="ARBA00022692"/>
    </source>
</evidence>
<keyword evidence="4 6" id="KW-1133">Transmembrane helix</keyword>
<dbReference type="Gene3D" id="1.20.1250.20">
    <property type="entry name" value="MFS general substrate transporter like domains"/>
    <property type="match status" value="1"/>
</dbReference>
<dbReference type="AlphaFoldDB" id="A0ABD0LZJ9"/>
<dbReference type="PANTHER" id="PTHR43385:SF1">
    <property type="entry name" value="RIBOFLAVIN TRANSPORTER RIBJ"/>
    <property type="match status" value="1"/>
</dbReference>
<dbReference type="InterPro" id="IPR036259">
    <property type="entry name" value="MFS_trans_sf"/>
</dbReference>
<dbReference type="SUPFAM" id="SSF103473">
    <property type="entry name" value="MFS general substrate transporter"/>
    <property type="match status" value="1"/>
</dbReference>
<evidence type="ECO:0000256" key="6">
    <source>
        <dbReference type="SAM" id="Phobius"/>
    </source>
</evidence>
<feature type="non-terminal residue" evidence="7">
    <location>
        <position position="231"/>
    </location>
</feature>
<proteinExistence type="predicted"/>
<dbReference type="Pfam" id="PF07690">
    <property type="entry name" value="MFS_1"/>
    <property type="match status" value="1"/>
</dbReference>
<keyword evidence="8" id="KW-1185">Reference proteome</keyword>
<name>A0ABD0LZJ9_9CAEN</name>
<evidence type="ECO:0000313" key="7">
    <source>
        <dbReference type="EMBL" id="KAK7504438.1"/>
    </source>
</evidence>
<dbReference type="Proteomes" id="UP001519460">
    <property type="component" value="Unassembled WGS sequence"/>
</dbReference>
<dbReference type="InterPro" id="IPR052983">
    <property type="entry name" value="MFS_Riboflavin_Transporter"/>
</dbReference>
<comment type="caution">
    <text evidence="7">The sequence shown here is derived from an EMBL/GenBank/DDBJ whole genome shotgun (WGS) entry which is preliminary data.</text>
</comment>
<reference evidence="7 8" key="1">
    <citation type="journal article" date="2023" name="Sci. Data">
        <title>Genome assembly of the Korean intertidal mud-creeper Batillaria attramentaria.</title>
        <authorList>
            <person name="Patra A.K."/>
            <person name="Ho P.T."/>
            <person name="Jun S."/>
            <person name="Lee S.J."/>
            <person name="Kim Y."/>
            <person name="Won Y.J."/>
        </authorList>
    </citation>
    <scope>NUCLEOTIDE SEQUENCE [LARGE SCALE GENOMIC DNA]</scope>
    <source>
        <strain evidence="7">Wonlab-2016</strain>
    </source>
</reference>
<keyword evidence="5 6" id="KW-0472">Membrane</keyword>
<accession>A0ABD0LZJ9</accession>